<feature type="domain" description="Schlafen AlbA-2" evidence="2">
    <location>
        <begin position="14"/>
        <end position="148"/>
    </location>
</feature>
<dbReference type="SUPFAM" id="SSF52540">
    <property type="entry name" value="P-loop containing nucleoside triphosphate hydrolases"/>
    <property type="match status" value="1"/>
</dbReference>
<dbReference type="Proteomes" id="UP001597233">
    <property type="component" value="Unassembled WGS sequence"/>
</dbReference>
<evidence type="ECO:0000259" key="2">
    <source>
        <dbReference type="Pfam" id="PF04326"/>
    </source>
</evidence>
<dbReference type="PANTHER" id="PTHR47691:SF3">
    <property type="entry name" value="HTH-TYPE TRANSCRIPTIONAL REGULATOR RV0890C-RELATED"/>
    <property type="match status" value="1"/>
</dbReference>
<proteinExistence type="predicted"/>
<name>A0ABW4RE24_9BACL</name>
<dbReference type="RefSeq" id="WP_347326230.1">
    <property type="nucleotide sequence ID" value="NZ_JBCGUH010000010.1"/>
</dbReference>
<comment type="caution">
    <text evidence="3">The sequence shown here is derived from an EMBL/GenBank/DDBJ whole genome shotgun (WGS) entry which is preliminary data.</text>
</comment>
<dbReference type="InterPro" id="IPR027417">
    <property type="entry name" value="P-loop_NTPase"/>
</dbReference>
<dbReference type="InterPro" id="IPR038461">
    <property type="entry name" value="Schlafen_AlbA_2_dom_sf"/>
</dbReference>
<dbReference type="PANTHER" id="PTHR47691">
    <property type="entry name" value="REGULATOR-RELATED"/>
    <property type="match status" value="1"/>
</dbReference>
<dbReference type="InterPro" id="IPR002182">
    <property type="entry name" value="NB-ARC"/>
</dbReference>
<evidence type="ECO:0000313" key="4">
    <source>
        <dbReference type="Proteomes" id="UP001597233"/>
    </source>
</evidence>
<accession>A0ABW4RE24</accession>
<protein>
    <submittedName>
        <fullName evidence="3">RNA-binding domain-containing protein</fullName>
    </submittedName>
</protein>
<dbReference type="InterPro" id="IPR007421">
    <property type="entry name" value="Schlafen_AlbA_2_dom"/>
</dbReference>
<keyword evidence="4" id="KW-1185">Reference proteome</keyword>
<organism evidence="3 4">
    <name type="scientific">Paenibacillus wenxiniae</name>
    <dbReference type="NCBI Taxonomy" id="1636843"/>
    <lineage>
        <taxon>Bacteria</taxon>
        <taxon>Bacillati</taxon>
        <taxon>Bacillota</taxon>
        <taxon>Bacilli</taxon>
        <taxon>Bacillales</taxon>
        <taxon>Paenibacillaceae</taxon>
        <taxon>Paenibacillus</taxon>
    </lineage>
</organism>
<dbReference type="EMBL" id="JBHUEH010000009">
    <property type="protein sequence ID" value="MFD1884443.1"/>
    <property type="molecule type" value="Genomic_DNA"/>
</dbReference>
<dbReference type="Gene3D" id="3.40.50.300">
    <property type="entry name" value="P-loop containing nucleotide triphosphate hydrolases"/>
    <property type="match status" value="1"/>
</dbReference>
<dbReference type="Pfam" id="PF04326">
    <property type="entry name" value="SLFN_AlbA_2"/>
    <property type="match status" value="1"/>
</dbReference>
<gene>
    <name evidence="3" type="ORF">ACFSC9_02820</name>
</gene>
<reference evidence="4" key="1">
    <citation type="journal article" date="2019" name="Int. J. Syst. Evol. Microbiol.">
        <title>The Global Catalogue of Microorganisms (GCM) 10K type strain sequencing project: providing services to taxonomists for standard genome sequencing and annotation.</title>
        <authorList>
            <consortium name="The Broad Institute Genomics Platform"/>
            <consortium name="The Broad Institute Genome Sequencing Center for Infectious Disease"/>
            <person name="Wu L."/>
            <person name="Ma J."/>
        </authorList>
    </citation>
    <scope>NUCLEOTIDE SEQUENCE [LARGE SCALE GENOMIC DNA]</scope>
    <source>
        <strain evidence="4">CCUG 54950</strain>
    </source>
</reference>
<evidence type="ECO:0000259" key="1">
    <source>
        <dbReference type="Pfam" id="PF00931"/>
    </source>
</evidence>
<dbReference type="Gene3D" id="3.30.950.30">
    <property type="entry name" value="Schlafen, AAA domain"/>
    <property type="match status" value="1"/>
</dbReference>
<evidence type="ECO:0000313" key="3">
    <source>
        <dbReference type="EMBL" id="MFD1884443.1"/>
    </source>
</evidence>
<feature type="domain" description="NB-ARC" evidence="1">
    <location>
        <begin position="194"/>
        <end position="357"/>
    </location>
</feature>
<sequence>MDSKIIRKMLKEEENALLDFKSIFFDINDSKSKMDFVKDILSFSNSTINNNAYIICGVKEDGTGNKEILGVHANTHIDDARWVQLLSSYSSHPINFSIRKVKLDIENVSIIIIEISKDQKRPVFCAKDHGEKLKKGNIYYRNGSTNDIAKDLVTVERIIQKTQQIGENNPQSDPTYNRYSKFPPAPYYEFFGREDELVEVFNDLINHHKNYLLSLVGDGGVGKTSIAYKVAERVKNDIEEGVSEFDDVIWISAKDQRIYFDERRELEREFNSIEDLYNKILLIFHDFNFLIKTSFAEKLKLVNEALNGTSFLFVLDNLEVFSNEEIKRINDFVKNAPNGHKFLFTSRHDLRVQEIVSVSSFGKETTEVYVDNIIQELNKNISGKINEIEIQQLFDSFYKLTNGNPLYIKFFLSQMYKGRPLTEILSRRNVDSEKPLKAYCFDSTLEELESDEIIMMYSLAISEASYLSLNELICVTNLERNHIQNLLEQLVARSMIYKEFNKGQQVYILNSLLKNYLIEEKRIPGAEQVRLTQKTRLFDIYNKDINEDYAFNFGLKTVINKNEIMSFNMSIDLLNSNELITDSIDVIPKLYSGNYMLPLYTILRKISNRRRVTDFHIYNEINTAFVQASANTSYKELKTMLSVWKCILYMRIEKYDDVIQEIEYINKSENTHQNLLLVLKASALSSQAKEEFNKQRFKKHDDYREESNMIFGENLQEFMKKPYFFFIKNNIIKHYRYNTNHLKQSLELDTKDYSPFIPDFDMVNRFSF</sequence>
<dbReference type="Pfam" id="PF00931">
    <property type="entry name" value="NB-ARC"/>
    <property type="match status" value="1"/>
</dbReference>